<dbReference type="InterPro" id="IPR035992">
    <property type="entry name" value="Ricin_B-like_lectins"/>
</dbReference>
<geneLocation type="plasmid" evidence="2">
    <name>pCAG</name>
</geneLocation>
<accession>A0A7I6ND43</accession>
<sequence>MNYMTAERTFLPDGNYKIKSIFSDSLYLTPLSEIITFLNTSSENNQKWKLQYVEEKNAYKISNIAQPDKYLTYNSSQFIVLKNIGDSTALENYWIPYKIASNTYIITNLKEYDKAWDIYDLNGDISDQPLLLQQLFYYEKSNQMFIFEKI</sequence>
<dbReference type="InterPro" id="IPR000772">
    <property type="entry name" value="Ricin_B_lectin"/>
</dbReference>
<name>A0A7I6ND43_9CLOT</name>
<dbReference type="CDD" id="cd23494">
    <property type="entry name" value="beta-trefoil_Ricin_HA17"/>
    <property type="match status" value="1"/>
</dbReference>
<feature type="domain" description="Ricin B lectin" evidence="1">
    <location>
        <begin position="16"/>
        <end position="148"/>
    </location>
</feature>
<dbReference type="EMBL" id="AB853998">
    <property type="protein sequence ID" value="BBB39294.1"/>
    <property type="molecule type" value="Genomic_DNA"/>
</dbReference>
<evidence type="ECO:0000259" key="1">
    <source>
        <dbReference type="SMART" id="SM00458"/>
    </source>
</evidence>
<proteinExistence type="predicted"/>
<evidence type="ECO:0000313" key="2">
    <source>
        <dbReference type="EMBL" id="BBB39294.1"/>
    </source>
</evidence>
<keyword evidence="2" id="KW-0614">Plasmid</keyword>
<dbReference type="Gene3D" id="2.80.10.50">
    <property type="match status" value="1"/>
</dbReference>
<reference evidence="2" key="1">
    <citation type="journal article" date="2020" name="Anaerobe">
        <title>Analysis of a plasmid encoding botulinum neurotoxin type G gene in Clostridium argentinense.</title>
        <authorList>
            <person name="Sakaguchi Y."/>
            <person name="Uchiyama J."/>
            <person name="Take A."/>
            <person name="Gotoh K."/>
            <person name="Sakaguchi M."/>
            <person name="Suzuki T."/>
            <person name="Yamamoto Y."/>
            <person name="Hosomi K."/>
            <person name="Kohda T."/>
            <person name="Mukamoto M."/>
            <person name="Kozaki S."/>
            <person name="Hayashi S."/>
            <person name="Oguma K."/>
        </authorList>
    </citation>
    <scope>NUCLEOTIDE SEQUENCE</scope>
    <source>
        <strain evidence="2">2740</strain>
        <plasmid evidence="2">pCAG</plasmid>
    </source>
</reference>
<dbReference type="SMART" id="SM00458">
    <property type="entry name" value="RICIN"/>
    <property type="match status" value="1"/>
</dbReference>
<protein>
    <submittedName>
        <fullName evidence="2">Haemagglutinin component HA17</fullName>
    </submittedName>
</protein>
<organism evidence="2">
    <name type="scientific">Clostridium argentinense</name>
    <dbReference type="NCBI Taxonomy" id="29341"/>
    <lineage>
        <taxon>Bacteria</taxon>
        <taxon>Bacillati</taxon>
        <taxon>Bacillota</taxon>
        <taxon>Clostridia</taxon>
        <taxon>Eubacteriales</taxon>
        <taxon>Clostridiaceae</taxon>
        <taxon>Clostridium</taxon>
    </lineage>
</organism>
<dbReference type="Pfam" id="PF05588">
    <property type="entry name" value="Botulinum_HA-17"/>
    <property type="match status" value="1"/>
</dbReference>
<dbReference type="AlphaFoldDB" id="A0A7I6ND43"/>
<dbReference type="SUPFAM" id="SSF50370">
    <property type="entry name" value="Ricin B-like lectins"/>
    <property type="match status" value="1"/>
</dbReference>